<name>M1PKK2_DESSD</name>
<keyword evidence="3" id="KW-0547">Nucleotide-binding</keyword>
<dbReference type="SMART" id="SM00382">
    <property type="entry name" value="AAA"/>
    <property type="match status" value="1"/>
</dbReference>
<dbReference type="AlphaFoldDB" id="M1PKK2"/>
<dbReference type="STRING" id="1167006.UWK_03519"/>
<reference evidence="11" key="1">
    <citation type="journal article" date="2013" name="Stand. Genomic Sci.">
        <title>Complete genome sequence of Desulfocapsa sulfexigens, a marine deltaproteobacterium specialized in disproportionating inorganic sulfur compounds.</title>
        <authorList>
            <person name="Finster K.W."/>
            <person name="Kjeldsen K.U."/>
            <person name="Kube M."/>
            <person name="Reinhardt R."/>
            <person name="Mussmann M."/>
            <person name="Amann R."/>
            <person name="Schreiber L."/>
        </authorList>
    </citation>
    <scope>NUCLEOTIDE SEQUENCE [LARGE SCALE GENOMIC DNA]</scope>
    <source>
        <strain evidence="11">DSM 10523 / SB164P1</strain>
    </source>
</reference>
<dbReference type="GO" id="GO:0016887">
    <property type="term" value="F:ATP hydrolysis activity"/>
    <property type="evidence" value="ECO:0007669"/>
    <property type="project" value="InterPro"/>
</dbReference>
<dbReference type="InterPro" id="IPR027417">
    <property type="entry name" value="P-loop_NTPase"/>
</dbReference>
<dbReference type="eggNOG" id="COG2274">
    <property type="taxonomic scope" value="Bacteria"/>
</dbReference>
<keyword evidence="2 7" id="KW-0812">Transmembrane</keyword>
<feature type="transmembrane region" description="Helical" evidence="7">
    <location>
        <begin position="322"/>
        <end position="340"/>
    </location>
</feature>
<dbReference type="InterPro" id="IPR039421">
    <property type="entry name" value="Type_1_exporter"/>
</dbReference>
<feature type="transmembrane region" description="Helical" evidence="7">
    <location>
        <begin position="407"/>
        <end position="426"/>
    </location>
</feature>
<dbReference type="GO" id="GO:0005524">
    <property type="term" value="F:ATP binding"/>
    <property type="evidence" value="ECO:0007669"/>
    <property type="project" value="UniProtKB-KW"/>
</dbReference>
<dbReference type="KEGG" id="dsf:UWK_03519"/>
<sequence length="727" mass="80909">MSDDFLKKSSLLQSRIEPYGWLSKTGLPSPFASCVAPLLTALSWNGEVHQICESLPHYPDQIDRVDFINTMANLNYQIQHASVKQLTGFDARLAPCLVVVNEGGDQEIPYIVFSDSKSTLHAFDGKSQECVPFTTITKSSGTIYTFQALDENGLDKNKLNQQVHEKPSRWARFLGSRFTPVFKQIFVSSFVINLLALVSSLFVMAVYDKVIGNNSPDTLYFLAIGALMAIGFESLLRYLRARSLAFFGVRLDSIITQSIFERLLYLPPRIVESSSIPAQIARLKDFDSVRNFFSGPVGTNLVEIPFTLIFIFTIYFIGGPLVRIPILLALFYSLLGFIMLPRIQNCTEEGAVASVQRQTLMVETMQKFRPIRIHGAMDTWFERFRKLSGISAYTSFKSSQQTAFVEAIAYGLSVGAGVGTLVYGIFLVWEQQITTGALIASMMLVWRVISPLQSICNSLVRIRYIFRSVGQVHKLLRSAPENSTTLSDQPFTITGNISFSGVGLRYTADRGAVFSGMTLNIKAGEVVAVAGPSGSGKSSLLKIIIGLYPPQMGAVLIDGLDIRQRDPIALRRNIAYTPQTPELFHGSIEQNLRMCKPDATPEELNNCLYLAGALDDVNHFEEGISYFIGDYKSEQLSTTLTYQLTLARTYLRDASIFLFDEMPPTLLGKKTGIFFREFLQNNRGSKTMLYVTDHEEDILKADKLIYLTGTGQVLIGDPAELLTALKK</sequence>
<dbReference type="OrthoDB" id="9760168at2"/>
<dbReference type="Pfam" id="PF00664">
    <property type="entry name" value="ABC_membrane"/>
    <property type="match status" value="1"/>
</dbReference>
<dbReference type="Proteomes" id="UP000011721">
    <property type="component" value="Chromosome"/>
</dbReference>
<feature type="transmembrane region" description="Helical" evidence="7">
    <location>
        <begin position="292"/>
        <end position="316"/>
    </location>
</feature>
<evidence type="ECO:0000259" key="8">
    <source>
        <dbReference type="PROSITE" id="PS50893"/>
    </source>
</evidence>
<dbReference type="GO" id="GO:0034040">
    <property type="term" value="F:ATPase-coupled lipid transmembrane transporter activity"/>
    <property type="evidence" value="ECO:0007669"/>
    <property type="project" value="TreeGrafter"/>
</dbReference>
<feature type="domain" description="ABC transmembrane type-1" evidence="9">
    <location>
        <begin position="185"/>
        <end position="462"/>
    </location>
</feature>
<dbReference type="EMBL" id="CP003985">
    <property type="protein sequence ID" value="AGF80035.1"/>
    <property type="molecule type" value="Genomic_DNA"/>
</dbReference>
<dbReference type="RefSeq" id="WP_015405717.1">
    <property type="nucleotide sequence ID" value="NC_020304.1"/>
</dbReference>
<dbReference type="PROSITE" id="PS50929">
    <property type="entry name" value="ABC_TM1F"/>
    <property type="match status" value="1"/>
</dbReference>
<evidence type="ECO:0000259" key="9">
    <source>
        <dbReference type="PROSITE" id="PS50929"/>
    </source>
</evidence>
<protein>
    <submittedName>
        <fullName evidence="10">ABC-type bacteriocin/lantibiotic exporter</fullName>
    </submittedName>
</protein>
<dbReference type="Gene3D" id="1.20.1560.10">
    <property type="entry name" value="ABC transporter type 1, transmembrane domain"/>
    <property type="match status" value="1"/>
</dbReference>
<dbReference type="Pfam" id="PF00005">
    <property type="entry name" value="ABC_tran"/>
    <property type="match status" value="1"/>
</dbReference>
<keyword evidence="4" id="KW-0067">ATP-binding</keyword>
<dbReference type="HOGENOM" id="CLU_000604_95_6_7"/>
<dbReference type="SUPFAM" id="SSF52540">
    <property type="entry name" value="P-loop containing nucleoside triphosphate hydrolases"/>
    <property type="match status" value="1"/>
</dbReference>
<feature type="domain" description="ABC transporter" evidence="8">
    <location>
        <begin position="497"/>
        <end position="727"/>
    </location>
</feature>
<dbReference type="PANTHER" id="PTHR24221">
    <property type="entry name" value="ATP-BINDING CASSETTE SUB-FAMILY B"/>
    <property type="match status" value="1"/>
</dbReference>
<keyword evidence="6 7" id="KW-0472">Membrane</keyword>
<gene>
    <name evidence="10" type="ordered locus">UWK_03519</name>
</gene>
<evidence type="ECO:0000256" key="7">
    <source>
        <dbReference type="SAM" id="Phobius"/>
    </source>
</evidence>
<feature type="transmembrane region" description="Helical" evidence="7">
    <location>
        <begin position="219"/>
        <end position="239"/>
    </location>
</feature>
<dbReference type="InterPro" id="IPR003593">
    <property type="entry name" value="AAA+_ATPase"/>
</dbReference>
<dbReference type="GO" id="GO:0140359">
    <property type="term" value="F:ABC-type transporter activity"/>
    <property type="evidence" value="ECO:0007669"/>
    <property type="project" value="InterPro"/>
</dbReference>
<evidence type="ECO:0000313" key="10">
    <source>
        <dbReference type="EMBL" id="AGF80035.1"/>
    </source>
</evidence>
<organism evidence="10 11">
    <name type="scientific">Desulfocapsa sulfexigens (strain DSM 10523 / SB164P1)</name>
    <dbReference type="NCBI Taxonomy" id="1167006"/>
    <lineage>
        <taxon>Bacteria</taxon>
        <taxon>Pseudomonadati</taxon>
        <taxon>Thermodesulfobacteriota</taxon>
        <taxon>Desulfobulbia</taxon>
        <taxon>Desulfobulbales</taxon>
        <taxon>Desulfocapsaceae</taxon>
        <taxon>Desulfocapsa</taxon>
    </lineage>
</organism>
<dbReference type="PROSITE" id="PS50893">
    <property type="entry name" value="ABC_TRANSPORTER_2"/>
    <property type="match status" value="1"/>
</dbReference>
<evidence type="ECO:0000256" key="2">
    <source>
        <dbReference type="ARBA" id="ARBA00022692"/>
    </source>
</evidence>
<evidence type="ECO:0000256" key="5">
    <source>
        <dbReference type="ARBA" id="ARBA00022989"/>
    </source>
</evidence>
<evidence type="ECO:0000313" key="11">
    <source>
        <dbReference type="Proteomes" id="UP000011721"/>
    </source>
</evidence>
<keyword evidence="11" id="KW-1185">Reference proteome</keyword>
<accession>M1PKK2</accession>
<evidence type="ECO:0000256" key="6">
    <source>
        <dbReference type="ARBA" id="ARBA00023136"/>
    </source>
</evidence>
<evidence type="ECO:0000256" key="4">
    <source>
        <dbReference type="ARBA" id="ARBA00022840"/>
    </source>
</evidence>
<feature type="transmembrane region" description="Helical" evidence="7">
    <location>
        <begin position="185"/>
        <end position="207"/>
    </location>
</feature>
<evidence type="ECO:0000256" key="3">
    <source>
        <dbReference type="ARBA" id="ARBA00022741"/>
    </source>
</evidence>
<dbReference type="InterPro" id="IPR011527">
    <property type="entry name" value="ABC1_TM_dom"/>
</dbReference>
<evidence type="ECO:0000256" key="1">
    <source>
        <dbReference type="ARBA" id="ARBA00004651"/>
    </source>
</evidence>
<dbReference type="InterPro" id="IPR036640">
    <property type="entry name" value="ABC1_TM_sf"/>
</dbReference>
<dbReference type="GO" id="GO:0005886">
    <property type="term" value="C:plasma membrane"/>
    <property type="evidence" value="ECO:0007669"/>
    <property type="project" value="UniProtKB-SubCell"/>
</dbReference>
<dbReference type="SUPFAM" id="SSF90123">
    <property type="entry name" value="ABC transporter transmembrane region"/>
    <property type="match status" value="1"/>
</dbReference>
<proteinExistence type="predicted"/>
<dbReference type="Gene3D" id="3.40.50.300">
    <property type="entry name" value="P-loop containing nucleotide triphosphate hydrolases"/>
    <property type="match status" value="1"/>
</dbReference>
<dbReference type="InterPro" id="IPR003439">
    <property type="entry name" value="ABC_transporter-like_ATP-bd"/>
</dbReference>
<dbReference type="PANTHER" id="PTHR24221:SF248">
    <property type="entry name" value="ABC TRANSPORTER TRANSMEMBRANE REGION"/>
    <property type="match status" value="1"/>
</dbReference>
<comment type="subcellular location">
    <subcellularLocation>
        <location evidence="1">Cell membrane</location>
        <topology evidence="1">Multi-pass membrane protein</topology>
    </subcellularLocation>
</comment>
<keyword evidence="5 7" id="KW-1133">Transmembrane helix</keyword>